<dbReference type="AlphaFoldDB" id="Q2GVQ2"/>
<dbReference type="InParanoid" id="Q2GVQ2"/>
<dbReference type="RefSeq" id="XP_001225608.1">
    <property type="nucleotide sequence ID" value="XM_001225607.1"/>
</dbReference>
<dbReference type="GeneID" id="4394583"/>
<name>Q2GVQ2_CHAGB</name>
<reference evidence="2" key="1">
    <citation type="journal article" date="2015" name="Genome Announc.">
        <title>Draft genome sequence of the cellulolytic fungus Chaetomium globosum.</title>
        <authorList>
            <person name="Cuomo C.A."/>
            <person name="Untereiner W.A."/>
            <person name="Ma L.-J."/>
            <person name="Grabherr M."/>
            <person name="Birren B.W."/>
        </authorList>
    </citation>
    <scope>NUCLEOTIDE SEQUENCE [LARGE SCALE GENOMIC DNA]</scope>
    <source>
        <strain evidence="2">ATCC 6205 / CBS 148.51 / DSM 1962 / NBRC 6347 / NRRL 1970</strain>
    </source>
</reference>
<dbReference type="VEuPathDB" id="FungiDB:CHGG_07952"/>
<proteinExistence type="predicted"/>
<dbReference type="EMBL" id="CH408033">
    <property type="protein sequence ID" value="EAQ86699.1"/>
    <property type="molecule type" value="Genomic_DNA"/>
</dbReference>
<evidence type="ECO:0000313" key="2">
    <source>
        <dbReference type="Proteomes" id="UP000001056"/>
    </source>
</evidence>
<organism evidence="1 2">
    <name type="scientific">Chaetomium globosum (strain ATCC 6205 / CBS 148.51 / DSM 1962 / NBRC 6347 / NRRL 1970)</name>
    <name type="common">Soil fungus</name>
    <dbReference type="NCBI Taxonomy" id="306901"/>
    <lineage>
        <taxon>Eukaryota</taxon>
        <taxon>Fungi</taxon>
        <taxon>Dikarya</taxon>
        <taxon>Ascomycota</taxon>
        <taxon>Pezizomycotina</taxon>
        <taxon>Sordariomycetes</taxon>
        <taxon>Sordariomycetidae</taxon>
        <taxon>Sordariales</taxon>
        <taxon>Chaetomiaceae</taxon>
        <taxon>Chaetomium</taxon>
    </lineage>
</organism>
<dbReference type="Proteomes" id="UP000001056">
    <property type="component" value="Unassembled WGS sequence"/>
</dbReference>
<gene>
    <name evidence="1" type="ORF">CHGG_07952</name>
</gene>
<keyword evidence="2" id="KW-1185">Reference proteome</keyword>
<sequence>MAKIPNAVAGRRPGVSQRLKGWYLSGRYMYAKYERKPNCPLGMLTPFDCFASVGCSAAIFSACKGRTDAGSLALLALMRAPVKSGGRHCISDPYMHCTATHLSSM</sequence>
<accession>Q2GVQ2</accession>
<protein>
    <submittedName>
        <fullName evidence="1">Uncharacterized protein</fullName>
    </submittedName>
</protein>
<evidence type="ECO:0000313" key="1">
    <source>
        <dbReference type="EMBL" id="EAQ86699.1"/>
    </source>
</evidence>
<dbReference type="HOGENOM" id="CLU_2236307_0_0_1"/>